<dbReference type="STRING" id="52838.A0A4S8IXQ9"/>
<feature type="compositionally biased region" description="Polar residues" evidence="1">
    <location>
        <begin position="390"/>
        <end position="400"/>
    </location>
</feature>
<dbReference type="EMBL" id="PYDT01000008">
    <property type="protein sequence ID" value="THU52722.1"/>
    <property type="molecule type" value="Genomic_DNA"/>
</dbReference>
<dbReference type="InterPro" id="IPR006652">
    <property type="entry name" value="Kelch_1"/>
</dbReference>
<dbReference type="PANTHER" id="PTHR46407:SF3">
    <property type="entry name" value="OS02G0208700 PROTEIN"/>
    <property type="match status" value="1"/>
</dbReference>
<evidence type="ECO:0000313" key="2">
    <source>
        <dbReference type="EMBL" id="THU52722.1"/>
    </source>
</evidence>
<evidence type="ECO:0008006" key="4">
    <source>
        <dbReference type="Google" id="ProtNLM"/>
    </source>
</evidence>
<accession>A0A4S8IXQ9</accession>
<dbReference type="SMART" id="SM00612">
    <property type="entry name" value="Kelch"/>
    <property type="match status" value="2"/>
</dbReference>
<keyword evidence="3" id="KW-1185">Reference proteome</keyword>
<dbReference type="PANTHER" id="PTHR46407">
    <property type="entry name" value="OS02G0208700 PROTEIN"/>
    <property type="match status" value="1"/>
</dbReference>
<protein>
    <recommendedName>
        <fullName evidence="4">F-box domain-containing protein</fullName>
    </recommendedName>
</protein>
<evidence type="ECO:0000256" key="1">
    <source>
        <dbReference type="SAM" id="MobiDB-lite"/>
    </source>
</evidence>
<dbReference type="Gene3D" id="2.120.10.80">
    <property type="entry name" value="Kelch-type beta propeller"/>
    <property type="match status" value="1"/>
</dbReference>
<dbReference type="InterPro" id="IPR015915">
    <property type="entry name" value="Kelch-typ_b-propeller"/>
</dbReference>
<organism evidence="2 3">
    <name type="scientific">Musa balbisiana</name>
    <name type="common">Banana</name>
    <dbReference type="NCBI Taxonomy" id="52838"/>
    <lineage>
        <taxon>Eukaryota</taxon>
        <taxon>Viridiplantae</taxon>
        <taxon>Streptophyta</taxon>
        <taxon>Embryophyta</taxon>
        <taxon>Tracheophyta</taxon>
        <taxon>Spermatophyta</taxon>
        <taxon>Magnoliopsida</taxon>
        <taxon>Liliopsida</taxon>
        <taxon>Zingiberales</taxon>
        <taxon>Musaceae</taxon>
        <taxon>Musa</taxon>
    </lineage>
</organism>
<comment type="caution">
    <text evidence="2">The sequence shown here is derived from an EMBL/GenBank/DDBJ whole genome shotgun (WGS) entry which is preliminary data.</text>
</comment>
<sequence length="425" mass="46242">MEDLIPGLTDDVARECLARVPFNAFPTLFSVCKLWRQELRDPTFHRFRKSTGIAQPVVVVVQSMPDIAESARPGPVVYRLVIFEPATGVWSSLPPSPDLPFGLPLFCRLAAVGTELVVVGGWEPRNWATTDKVHVYDFLTGEWRRGSPLPDPLRSFFACAAMPGSDKGCRVVYVAGGHDENKNALRSAFAYDVTGDSWKPLPDMARDRDECCAVILRGKFLVLSGYSTEAQGMFSRSAEAFDVTAGSWGPVEEAVLEKEAWPVTCVAGEDGRMYQCTGREVIVQLEGGVWATVAELPGEMKLALNAVAWEGKLMVMGLGRSGDSLVANILDIKATTPMPTPASASWRKVEVPLEYRGRLLDPADDDVSHTWIGAAPQEGNKGDEMCSDVSFPQTTASSFDPTHPASIMSTKPAKRLTPSHALTPL</sequence>
<proteinExistence type="predicted"/>
<dbReference type="Proteomes" id="UP000317650">
    <property type="component" value="Chromosome 10"/>
</dbReference>
<dbReference type="CDD" id="cd22152">
    <property type="entry name" value="F-box_AtAFR-like"/>
    <property type="match status" value="1"/>
</dbReference>
<dbReference type="SUPFAM" id="SSF117281">
    <property type="entry name" value="Kelch motif"/>
    <property type="match status" value="1"/>
</dbReference>
<reference evidence="2 3" key="1">
    <citation type="journal article" date="2019" name="Nat. Plants">
        <title>Genome sequencing of Musa balbisiana reveals subgenome evolution and function divergence in polyploid bananas.</title>
        <authorList>
            <person name="Yao X."/>
        </authorList>
    </citation>
    <scope>NUCLEOTIDE SEQUENCE [LARGE SCALE GENOMIC DNA]</scope>
    <source>
        <strain evidence="3">cv. DH-PKW</strain>
        <tissue evidence="2">Leaves</tissue>
    </source>
</reference>
<gene>
    <name evidence="2" type="ORF">C4D60_Mb10t06900</name>
</gene>
<dbReference type="GO" id="GO:0080037">
    <property type="term" value="P:negative regulation of cytokinin-activated signaling pathway"/>
    <property type="evidence" value="ECO:0007669"/>
    <property type="project" value="InterPro"/>
</dbReference>
<evidence type="ECO:0000313" key="3">
    <source>
        <dbReference type="Proteomes" id="UP000317650"/>
    </source>
</evidence>
<dbReference type="AlphaFoldDB" id="A0A4S8IXQ9"/>
<dbReference type="GO" id="GO:2000762">
    <property type="term" value="P:regulation of phenylpropanoid metabolic process"/>
    <property type="evidence" value="ECO:0007669"/>
    <property type="project" value="InterPro"/>
</dbReference>
<name>A0A4S8IXQ9_MUSBA</name>
<feature type="region of interest" description="Disordered" evidence="1">
    <location>
        <begin position="373"/>
        <end position="425"/>
    </location>
</feature>
<dbReference type="Pfam" id="PF01344">
    <property type="entry name" value="Kelch_1"/>
    <property type="match status" value="2"/>
</dbReference>
<dbReference type="InterPro" id="IPR044595">
    <property type="entry name" value="KMD1-4"/>
</dbReference>